<dbReference type="InterPro" id="IPR013647">
    <property type="entry name" value="OligopepF_N_dom"/>
</dbReference>
<protein>
    <recommendedName>
        <fullName evidence="6">Oligopeptidase F</fullName>
        <ecNumber evidence="6">3.4.24.-</ecNumber>
    </recommendedName>
</protein>
<dbReference type="GO" id="GO:0006508">
    <property type="term" value="P:proteolysis"/>
    <property type="evidence" value="ECO:0007669"/>
    <property type="project" value="UniProtKB-KW"/>
</dbReference>
<keyword evidence="4 6" id="KW-0862">Zinc</keyword>
<feature type="domain" description="Oligopeptidase F N-terminal" evidence="8">
    <location>
        <begin position="108"/>
        <end position="174"/>
    </location>
</feature>
<dbReference type="GO" id="GO:0006518">
    <property type="term" value="P:peptide metabolic process"/>
    <property type="evidence" value="ECO:0007669"/>
    <property type="project" value="TreeGrafter"/>
</dbReference>
<dbReference type="PANTHER" id="PTHR11804:SF84">
    <property type="entry name" value="SACCHAROLYSIN"/>
    <property type="match status" value="1"/>
</dbReference>
<reference evidence="9 10" key="1">
    <citation type="submission" date="2017-11" db="EMBL/GenBank/DDBJ databases">
        <title>Genome sequence of Entomoplasma somnilux PYAN-1 (ATCC 49194).</title>
        <authorList>
            <person name="Lo W.-S."/>
            <person name="Gasparich G.E."/>
            <person name="Kuo C.-H."/>
        </authorList>
    </citation>
    <scope>NUCLEOTIDE SEQUENCE [LARGE SCALE GENOMIC DNA]</scope>
    <source>
        <strain evidence="9 10">PYAN-1</strain>
    </source>
</reference>
<dbReference type="Gene3D" id="1.20.140.70">
    <property type="entry name" value="Oligopeptidase f, N-terminal domain"/>
    <property type="match status" value="1"/>
</dbReference>
<dbReference type="Proteomes" id="UP000232230">
    <property type="component" value="Chromosome"/>
</dbReference>
<dbReference type="GO" id="GO:0046872">
    <property type="term" value="F:metal ion binding"/>
    <property type="evidence" value="ECO:0007669"/>
    <property type="project" value="UniProtKB-UniRule"/>
</dbReference>
<keyword evidence="3 6" id="KW-0378">Hydrolase</keyword>
<evidence type="ECO:0000313" key="9">
    <source>
        <dbReference type="EMBL" id="ATZ18504.1"/>
    </source>
</evidence>
<dbReference type="AlphaFoldDB" id="A0A2K8NXN4"/>
<dbReference type="EC" id="3.4.24.-" evidence="6"/>
<evidence type="ECO:0000256" key="5">
    <source>
        <dbReference type="ARBA" id="ARBA00023049"/>
    </source>
</evidence>
<dbReference type="Gene3D" id="1.10.1370.20">
    <property type="entry name" value="Oligoendopeptidase f, C-terminal domain"/>
    <property type="match status" value="1"/>
</dbReference>
<dbReference type="NCBIfam" id="TIGR00181">
    <property type="entry name" value="pepF"/>
    <property type="match status" value="1"/>
</dbReference>
<dbReference type="InterPro" id="IPR004438">
    <property type="entry name" value="Peptidase_M3B"/>
</dbReference>
<evidence type="ECO:0000256" key="2">
    <source>
        <dbReference type="ARBA" id="ARBA00022723"/>
    </source>
</evidence>
<keyword evidence="10" id="KW-1185">Reference proteome</keyword>
<dbReference type="EMBL" id="CP024965">
    <property type="protein sequence ID" value="ATZ18504.1"/>
    <property type="molecule type" value="Genomic_DNA"/>
</dbReference>
<dbReference type="CDD" id="cd09608">
    <property type="entry name" value="M3B_PepF"/>
    <property type="match status" value="1"/>
</dbReference>
<evidence type="ECO:0000256" key="1">
    <source>
        <dbReference type="ARBA" id="ARBA00022670"/>
    </source>
</evidence>
<name>A0A2K8NXN4_9MOLU</name>
<evidence type="ECO:0000256" key="3">
    <source>
        <dbReference type="ARBA" id="ARBA00022801"/>
    </source>
</evidence>
<dbReference type="KEGG" id="esx:ESOMN_v1c01190"/>
<comment type="cofactor">
    <cofactor evidence="6">
        <name>Zn(2+)</name>
        <dbReference type="ChEBI" id="CHEBI:29105"/>
    </cofactor>
    <text evidence="6">Binds 1 zinc ion.</text>
</comment>
<keyword evidence="5 6" id="KW-0482">Metalloprotease</keyword>
<dbReference type="InterPro" id="IPR042088">
    <property type="entry name" value="OligoPept_F_C"/>
</dbReference>
<evidence type="ECO:0000313" key="10">
    <source>
        <dbReference type="Proteomes" id="UP000232230"/>
    </source>
</evidence>
<evidence type="ECO:0000256" key="4">
    <source>
        <dbReference type="ARBA" id="ARBA00022833"/>
    </source>
</evidence>
<dbReference type="RefSeq" id="WP_024863811.1">
    <property type="nucleotide sequence ID" value="NZ_CP024965.1"/>
</dbReference>
<dbReference type="InterPro" id="IPR001567">
    <property type="entry name" value="Pept_M3A_M3B_dom"/>
</dbReference>
<comment type="function">
    <text evidence="6">Has oligopeptidase activity and degrades a variety of small bioactive peptides.</text>
</comment>
<evidence type="ECO:0000259" key="8">
    <source>
        <dbReference type="Pfam" id="PF08439"/>
    </source>
</evidence>
<dbReference type="Pfam" id="PF01432">
    <property type="entry name" value="Peptidase_M3"/>
    <property type="match status" value="1"/>
</dbReference>
<dbReference type="InterPro" id="IPR045090">
    <property type="entry name" value="Pept_M3A_M3B"/>
</dbReference>
<keyword evidence="1 6" id="KW-0645">Protease</keyword>
<evidence type="ECO:0000256" key="6">
    <source>
        <dbReference type="RuleBase" id="RU368091"/>
    </source>
</evidence>
<organism evidence="9 10">
    <name type="scientific">Williamsoniiplasma somnilux</name>
    <dbReference type="NCBI Taxonomy" id="215578"/>
    <lineage>
        <taxon>Bacteria</taxon>
        <taxon>Bacillati</taxon>
        <taxon>Mycoplasmatota</taxon>
        <taxon>Mollicutes</taxon>
        <taxon>Entomoplasmatales</taxon>
        <taxon>Williamsoniiplasma</taxon>
    </lineage>
</organism>
<gene>
    <name evidence="9" type="primary">pepF</name>
    <name evidence="9" type="ORF">ESOMN_v1c01190</name>
</gene>
<sequence length="597" mass="69431">MKRSEAQAKYKWDFSHLYKSDQEWKNDLANLVSLAENFQAMKGKLNQKEVFYKYLDLDNKIDKIVNKLAIYLHYGDTDTSDQRYQILEGLLMNEFRKINVATAFVSPEIKSVGEQTITTWLTEKSEYKVYLKGMKKFFEEAKHILSEHDEELLSKVARSLGAIGGMYDTLAYADRHDENIHYKGKDQVLTTSLMMEISEDSDPINDQELRIQAAKIYRKNFSDKKHSFASIYEGILQNSTDSIRIRNYATAIEASLNGDNIPLSIYLKLLEIGKKFIDPFKEYNLLIKDTFKMDKFYATDRQLKLVHKYNKKFTVEEAQILIKDALQILGKEYLDNLEIAWGDNKIDYYEDTNKRDGAYSTGGAGVDPIILMNWDDKLNSVNTLAHESGHSVHTLFADQNQPYPLSQYPIILAEVASTINEHLLFEYLYNKANDKQEKIYLLQQRISDLMSTFYRQIQFADFEYRAHQLVEKDEPLTADILANLFNETQIDYGYEIFDKNEDDKDAIYGWPRISHFFHSPFYVYKYAIDVTASFKLYNDIKNGNVQSTLNFLKAGGHKDPLDVMLDAGIDFTKEETYMPLINGIKEYLKELKTLLQK</sequence>
<proteinExistence type="inferred from homology"/>
<dbReference type="PANTHER" id="PTHR11804">
    <property type="entry name" value="PROTEASE M3 THIMET OLIGOPEPTIDASE-RELATED"/>
    <property type="match status" value="1"/>
</dbReference>
<dbReference type="Pfam" id="PF08439">
    <property type="entry name" value="Peptidase_M3_N"/>
    <property type="match status" value="1"/>
</dbReference>
<feature type="domain" description="Peptidase M3A/M3B catalytic" evidence="7">
    <location>
        <begin position="205"/>
        <end position="577"/>
    </location>
</feature>
<comment type="similarity">
    <text evidence="6">Belongs to the peptidase M3B family.</text>
</comment>
<evidence type="ECO:0000259" key="7">
    <source>
        <dbReference type="Pfam" id="PF01432"/>
    </source>
</evidence>
<keyword evidence="2 6" id="KW-0479">Metal-binding</keyword>
<accession>A0A2K8NXN4</accession>
<dbReference type="SUPFAM" id="SSF55486">
    <property type="entry name" value="Metalloproteases ('zincins'), catalytic domain"/>
    <property type="match status" value="1"/>
</dbReference>
<dbReference type="GO" id="GO:0004222">
    <property type="term" value="F:metalloendopeptidase activity"/>
    <property type="evidence" value="ECO:0007669"/>
    <property type="project" value="UniProtKB-UniRule"/>
</dbReference>